<sequence length="297" mass="31285">MAVTEPPRRRACRGRSRWVAFVAVAVVAAVGGAVVARRWPRSTPPPPAPEPPPPAQAAAPAPAPAPAEPAPRLTARRRRALTVVATIAVTAAGIGIMVATGDRPRPADAGDGSLATFSPVVPDRAWLLTPSPTPTAPWTPPPAPVPVPVSTGVAAHDSVVVLHGESGEEMTLEITDYRNPALSTDAGGPPMKPALGHRLVQVTVRVGNVGGVPFISDLEKYAWLLDREGHAYPLDPAKTKARNPIAAHRLDPQTLTARTIVFEVPGEADLNRLRLSRHPGKKNQTQVWRLPLSSTPG</sequence>
<accession>A0ABN6CSV5</accession>
<name>A0ABN6CSV5_9ACTN</name>
<keyword evidence="2" id="KW-1133">Transmembrane helix</keyword>
<keyword evidence="2" id="KW-0472">Membrane</keyword>
<feature type="transmembrane region" description="Helical" evidence="2">
    <location>
        <begin position="80"/>
        <end position="99"/>
    </location>
</feature>
<feature type="compositionally biased region" description="Pro residues" evidence="1">
    <location>
        <begin position="42"/>
        <end position="69"/>
    </location>
</feature>
<keyword evidence="2" id="KW-0812">Transmembrane</keyword>
<evidence type="ECO:0000313" key="4">
    <source>
        <dbReference type="Proteomes" id="UP000676967"/>
    </source>
</evidence>
<organism evidence="3 4">
    <name type="scientific">Actinoplanes ianthinogenes</name>
    <dbReference type="NCBI Taxonomy" id="122358"/>
    <lineage>
        <taxon>Bacteria</taxon>
        <taxon>Bacillati</taxon>
        <taxon>Actinomycetota</taxon>
        <taxon>Actinomycetes</taxon>
        <taxon>Micromonosporales</taxon>
        <taxon>Micromonosporaceae</taxon>
        <taxon>Actinoplanes</taxon>
    </lineage>
</organism>
<evidence type="ECO:0008006" key="5">
    <source>
        <dbReference type="Google" id="ProtNLM"/>
    </source>
</evidence>
<keyword evidence="4" id="KW-1185">Reference proteome</keyword>
<evidence type="ECO:0000256" key="1">
    <source>
        <dbReference type="SAM" id="MobiDB-lite"/>
    </source>
</evidence>
<feature type="region of interest" description="Disordered" evidence="1">
    <location>
        <begin position="41"/>
        <end position="70"/>
    </location>
</feature>
<dbReference type="Proteomes" id="UP000676967">
    <property type="component" value="Chromosome"/>
</dbReference>
<gene>
    <name evidence="3" type="ORF">Aiant_89430</name>
</gene>
<reference evidence="3 4" key="1">
    <citation type="submission" date="2020-08" db="EMBL/GenBank/DDBJ databases">
        <title>Whole genome shotgun sequence of Actinoplanes ianthinogenes NBRC 13996.</title>
        <authorList>
            <person name="Komaki H."/>
            <person name="Tamura T."/>
        </authorList>
    </citation>
    <scope>NUCLEOTIDE SEQUENCE [LARGE SCALE GENOMIC DNA]</scope>
    <source>
        <strain evidence="3 4">NBRC 13996</strain>
    </source>
</reference>
<protein>
    <recommendedName>
        <fullName evidence="5">DUF4352 domain-containing protein</fullName>
    </recommendedName>
</protein>
<evidence type="ECO:0000256" key="2">
    <source>
        <dbReference type="SAM" id="Phobius"/>
    </source>
</evidence>
<evidence type="ECO:0000313" key="3">
    <source>
        <dbReference type="EMBL" id="BCJ48286.1"/>
    </source>
</evidence>
<dbReference type="EMBL" id="AP023356">
    <property type="protein sequence ID" value="BCJ48286.1"/>
    <property type="molecule type" value="Genomic_DNA"/>
</dbReference>
<proteinExistence type="predicted"/>
<feature type="transmembrane region" description="Helical" evidence="2">
    <location>
        <begin position="18"/>
        <end position="36"/>
    </location>
</feature>